<dbReference type="EMBL" id="JH159151">
    <property type="protein sequence ID" value="EGZ29003.1"/>
    <property type="molecule type" value="Genomic_DNA"/>
</dbReference>
<organism evidence="3 4">
    <name type="scientific">Phytophthora sojae (strain P6497)</name>
    <name type="common">Soybean stem and root rot agent</name>
    <name type="synonym">Phytophthora megasperma f. sp. glycines</name>
    <dbReference type="NCBI Taxonomy" id="1094619"/>
    <lineage>
        <taxon>Eukaryota</taxon>
        <taxon>Sar</taxon>
        <taxon>Stramenopiles</taxon>
        <taxon>Oomycota</taxon>
        <taxon>Peronosporomycetes</taxon>
        <taxon>Peronosporales</taxon>
        <taxon>Peronosporaceae</taxon>
        <taxon>Phytophthora</taxon>
    </lineage>
</organism>
<evidence type="ECO:0000313" key="3">
    <source>
        <dbReference type="EMBL" id="EGZ29003.1"/>
    </source>
</evidence>
<feature type="repeat" description="ARM" evidence="1">
    <location>
        <begin position="530"/>
        <end position="572"/>
    </location>
</feature>
<dbReference type="Pfam" id="PF00514">
    <property type="entry name" value="Arm"/>
    <property type="match status" value="1"/>
</dbReference>
<dbReference type="InParanoid" id="G4YDY5"/>
<feature type="domain" description="Protein kinase" evidence="2">
    <location>
        <begin position="1"/>
        <end position="265"/>
    </location>
</feature>
<reference evidence="3 4" key="1">
    <citation type="journal article" date="2006" name="Science">
        <title>Phytophthora genome sequences uncover evolutionary origins and mechanisms of pathogenesis.</title>
        <authorList>
            <person name="Tyler B.M."/>
            <person name="Tripathy S."/>
            <person name="Zhang X."/>
            <person name="Dehal P."/>
            <person name="Jiang R.H."/>
            <person name="Aerts A."/>
            <person name="Arredondo F.D."/>
            <person name="Baxter L."/>
            <person name="Bensasson D."/>
            <person name="Beynon J.L."/>
            <person name="Chapman J."/>
            <person name="Damasceno C.M."/>
            <person name="Dorrance A.E."/>
            <person name="Dou D."/>
            <person name="Dickerman A.W."/>
            <person name="Dubchak I.L."/>
            <person name="Garbelotto M."/>
            <person name="Gijzen M."/>
            <person name="Gordon S.G."/>
            <person name="Govers F."/>
            <person name="Grunwald N.J."/>
            <person name="Huang W."/>
            <person name="Ivors K.L."/>
            <person name="Jones R.W."/>
            <person name="Kamoun S."/>
            <person name="Krampis K."/>
            <person name="Lamour K.H."/>
            <person name="Lee M.K."/>
            <person name="McDonald W.H."/>
            <person name="Medina M."/>
            <person name="Meijer H.J."/>
            <person name="Nordberg E.K."/>
            <person name="Maclean D.J."/>
            <person name="Ospina-Giraldo M.D."/>
            <person name="Morris P.F."/>
            <person name="Phuntumart V."/>
            <person name="Putnam N.H."/>
            <person name="Rash S."/>
            <person name="Rose J.K."/>
            <person name="Sakihama Y."/>
            <person name="Salamov A.A."/>
            <person name="Savidor A."/>
            <person name="Scheuring C.F."/>
            <person name="Smith B.M."/>
            <person name="Sobral B.W."/>
            <person name="Terry A."/>
            <person name="Torto-Alalibo T.A."/>
            <person name="Win J."/>
            <person name="Xu Z."/>
            <person name="Zhang H."/>
            <person name="Grigoriev I.V."/>
            <person name="Rokhsar D.S."/>
            <person name="Boore J.L."/>
        </authorList>
    </citation>
    <scope>NUCLEOTIDE SEQUENCE [LARGE SCALE GENOMIC DNA]</scope>
    <source>
        <strain evidence="3 4">P6497</strain>
    </source>
</reference>
<dbReference type="KEGG" id="psoj:PHYSODRAFT_294345"/>
<dbReference type="PROSITE" id="PS50176">
    <property type="entry name" value="ARM_REPEAT"/>
    <property type="match status" value="2"/>
</dbReference>
<dbReference type="SMR" id="G4YDY5"/>
<dbReference type="GeneID" id="20641080"/>
<dbReference type="Gene3D" id="1.10.510.10">
    <property type="entry name" value="Transferase(Phosphotransferase) domain 1"/>
    <property type="match status" value="2"/>
</dbReference>
<evidence type="ECO:0000313" key="4">
    <source>
        <dbReference type="Proteomes" id="UP000002640"/>
    </source>
</evidence>
<dbReference type="InterPro" id="IPR000719">
    <property type="entry name" value="Prot_kinase_dom"/>
</dbReference>
<dbReference type="InterPro" id="IPR011009">
    <property type="entry name" value="Kinase-like_dom_sf"/>
</dbReference>
<dbReference type="PANTHER" id="PTHR23315:SF7">
    <property type="entry name" value="U-BOX DOMAIN-CONTAINING PROTEIN 4"/>
    <property type="match status" value="1"/>
</dbReference>
<dbReference type="SUPFAM" id="SSF48371">
    <property type="entry name" value="ARM repeat"/>
    <property type="match status" value="2"/>
</dbReference>
<dbReference type="Gene3D" id="1.25.10.10">
    <property type="entry name" value="Leucine-rich Repeat Variant"/>
    <property type="match status" value="4"/>
</dbReference>
<dbReference type="Proteomes" id="UP000002640">
    <property type="component" value="Unassembled WGS sequence"/>
</dbReference>
<dbReference type="SUPFAM" id="SSF56112">
    <property type="entry name" value="Protein kinase-like (PK-like)"/>
    <property type="match status" value="2"/>
</dbReference>
<dbReference type="SMART" id="SM00185">
    <property type="entry name" value="ARM"/>
    <property type="match status" value="9"/>
</dbReference>
<name>G4YDY5_PHYSP</name>
<sequence>MCAAKDCEGAGCDFRDGSGKMLCSSHASSLPFTVHRFASNGNLRSFLSRSEDNKRKMWRLLYQAVLGLKYIHSKGVTHGNLKLSNILVDADGNAQLADFGLHTLRTCATLSSDAPQESGTDKVYWLAPKYLARRPTFASDMYSFAMCMFEAVTEEPPYALLCGGDIRDCKLKDLANWESMGRPLTAKTCSGCSFTISAGSRFCAECGLPVTGTRELAQSCTQRATLELACEKSVEALISAILVGDTDQQEQALMRLYQKCCDDDLRQQMYDSNGVPVLVEIVKNGRTHFGQLGALGCLTWAGQDSRMSSQELLSLCDLVRVATAVGCTAMGLLANGGEMEQLWSVSALGHLANNDTNRLALVRDGVIAPVVHVNRAGTVLLRERSLWALSQFSVTKACCGVLSTGGAISCFVTLLREGSDTEKRHAAFALANISLSGTANKRVIVAEGALPAFAMLLRRGTDIQKTYVLRALGELAVDKENRDLIMSEDIVTAVVAIVSNGPDTQKLTAVLALGNLAADVGNIEAITRSGAIPVLLDLLQHGGTRPKEQAARCLANISLDSESCSRIVDAQGVSPLVALLQSGTTTQRDSAVRALANLAHNPASRDQIARENTLSLLVTRLRGDTDSQKYHASRALANLALDKENWSNQKAPREVIANNVRWLAPECLAGRSTIASDVYSFAMCMVEAVTEEPPYALISADDVRSCKESGEIPDNPDEMADEVWKLVVSMTDKDPDKRVPLSVVVASLKAWSDCESAERSLTASVCCECSTMISAGSRFCSECGVPVFSSFQTTHNNQLNRAHDTPIATSESTYEHSIEDLINSVLLFRFITIHQYFDKRRHNTSALEQVVAVCTSNTRAWPPLQHTHRPWRHERILEAKRAPVGRLCLPHSGIQVHKVARNVCDHVSRFRLDGNETEKNYAVLGLANITWSSKTNRTIEGAIPVLAALLRSGTQPQKEFVARAVANLAIDKENHGLLMGEILKLL</sequence>
<evidence type="ECO:0000259" key="2">
    <source>
        <dbReference type="PROSITE" id="PS50011"/>
    </source>
</evidence>
<proteinExistence type="predicted"/>
<dbReference type="RefSeq" id="XP_009516278.1">
    <property type="nucleotide sequence ID" value="XM_009517983.1"/>
</dbReference>
<evidence type="ECO:0000256" key="1">
    <source>
        <dbReference type="PROSITE-ProRule" id="PRU00259"/>
    </source>
</evidence>
<dbReference type="Pfam" id="PF07714">
    <property type="entry name" value="PK_Tyr_Ser-Thr"/>
    <property type="match status" value="2"/>
</dbReference>
<dbReference type="InterPro" id="IPR001245">
    <property type="entry name" value="Ser-Thr/Tyr_kinase_cat_dom"/>
</dbReference>
<dbReference type="InterPro" id="IPR016024">
    <property type="entry name" value="ARM-type_fold"/>
</dbReference>
<gene>
    <name evidence="3" type="ORF">PHYSODRAFT_294345</name>
</gene>
<feature type="repeat" description="ARM" evidence="1">
    <location>
        <begin position="571"/>
        <end position="613"/>
    </location>
</feature>
<dbReference type="InterPro" id="IPR000225">
    <property type="entry name" value="Armadillo"/>
</dbReference>
<accession>G4YDY5</accession>
<dbReference type="GO" id="GO:0004672">
    <property type="term" value="F:protein kinase activity"/>
    <property type="evidence" value="ECO:0007669"/>
    <property type="project" value="InterPro"/>
</dbReference>
<dbReference type="PROSITE" id="PS50011">
    <property type="entry name" value="PROTEIN_KINASE_DOM"/>
    <property type="match status" value="1"/>
</dbReference>
<protein>
    <recommendedName>
        <fullName evidence="2">Protein kinase domain-containing protein</fullName>
    </recommendedName>
</protein>
<dbReference type="AlphaFoldDB" id="G4YDY5"/>
<dbReference type="PANTHER" id="PTHR23315">
    <property type="entry name" value="U BOX DOMAIN-CONTAINING"/>
    <property type="match status" value="1"/>
</dbReference>
<dbReference type="CDD" id="cd00180">
    <property type="entry name" value="PKc"/>
    <property type="match status" value="1"/>
</dbReference>
<dbReference type="InterPro" id="IPR011989">
    <property type="entry name" value="ARM-like"/>
</dbReference>
<dbReference type="GO" id="GO:0005524">
    <property type="term" value="F:ATP binding"/>
    <property type="evidence" value="ECO:0007669"/>
    <property type="project" value="InterPro"/>
</dbReference>
<keyword evidence="4" id="KW-1185">Reference proteome</keyword>